<feature type="domain" description="Transposase putative helix-turn-helix" evidence="10">
    <location>
        <begin position="12"/>
        <end position="48"/>
    </location>
</feature>
<keyword evidence="6" id="KW-0233">DNA recombination</keyword>
<evidence type="ECO:0000259" key="9">
    <source>
        <dbReference type="Pfam" id="PF07282"/>
    </source>
</evidence>
<name>A0ABP7BXN9_9PSEU</name>
<proteinExistence type="inferred from homology"/>
<dbReference type="NCBIfam" id="NF038280">
    <property type="entry name" value="IS607_TnpB"/>
    <property type="match status" value="1"/>
</dbReference>
<comment type="caution">
    <text evidence="11">The sequence shown here is derived from an EMBL/GenBank/DDBJ whole genome shotgun (WGS) entry which is preliminary data.</text>
</comment>
<keyword evidence="12" id="KW-1185">Reference proteome</keyword>
<feature type="compositionally biased region" description="Basic and acidic residues" evidence="7">
    <location>
        <begin position="458"/>
        <end position="474"/>
    </location>
</feature>
<evidence type="ECO:0000256" key="4">
    <source>
        <dbReference type="ARBA" id="ARBA00022833"/>
    </source>
</evidence>
<dbReference type="InterPro" id="IPR001959">
    <property type="entry name" value="Transposase"/>
</dbReference>
<keyword evidence="5" id="KW-0238">DNA-binding</keyword>
<sequence length="484" mass="53867">MPARRVRSVIVHQAYRFALDPTPAQARALSAHCGAARFAFNWGLALVKAVMDQREAEKSHGIAPEDLTPALQWSHYSLLWIWNRAKHEVAPWWTECSKEAYSGGLYRLAPALKNWTDSRTGKRTGPTVQFPRFKSRRRARRFTTGGIRVEPDRRHVTLPKLGRIRTYESTRKLARRIEAGTARVTSATVCFEGGRWFCAFTCEVQRNDPPPAQPDAVVGVDLGVAHPAVLSRPLHGVTDAAGFVLNPKHFVRESTALRRISRKVSRRCGPDRRTGARPSKRWERANQRRNRLHCRVANMRRDGLQKLTAALATEFGTIVVEDLNVAGMLRNRRLARSIADAGFAEVRRQLAYKTRWRGSRLVVADRWFPSSKTCSDCGVVKTKLPLHIRVFHCEWCGLEIDRDLNAARNLAALAASSTAGTGVAGDLEPSGSNGRGADCKTCAPRAGSREAFTSHRATVSDEDRRLGSARDSRRIGSPSRPSGS</sequence>
<organism evidence="11 12">
    <name type="scientific">Lentzea roselyniae</name>
    <dbReference type="NCBI Taxonomy" id="531940"/>
    <lineage>
        <taxon>Bacteria</taxon>
        <taxon>Bacillati</taxon>
        <taxon>Actinomycetota</taxon>
        <taxon>Actinomycetes</taxon>
        <taxon>Pseudonocardiales</taxon>
        <taxon>Pseudonocardiaceae</taxon>
        <taxon>Lentzea</taxon>
    </lineage>
</organism>
<keyword evidence="11" id="KW-0378">Hydrolase</keyword>
<evidence type="ECO:0000256" key="6">
    <source>
        <dbReference type="ARBA" id="ARBA00023172"/>
    </source>
</evidence>
<evidence type="ECO:0000256" key="1">
    <source>
        <dbReference type="ARBA" id="ARBA00008761"/>
    </source>
</evidence>
<feature type="region of interest" description="Disordered" evidence="7">
    <location>
        <begin position="420"/>
        <end position="484"/>
    </location>
</feature>
<dbReference type="Pfam" id="PF01385">
    <property type="entry name" value="OrfB_IS605"/>
    <property type="match status" value="1"/>
</dbReference>
<dbReference type="InterPro" id="IPR010095">
    <property type="entry name" value="Cas12f1-like_TNB"/>
</dbReference>
<evidence type="ECO:0000256" key="5">
    <source>
        <dbReference type="ARBA" id="ARBA00023125"/>
    </source>
</evidence>
<keyword evidence="11" id="KW-0255">Endonuclease</keyword>
<evidence type="ECO:0000256" key="2">
    <source>
        <dbReference type="ARBA" id="ARBA00022578"/>
    </source>
</evidence>
<feature type="compositionally biased region" description="Low complexity" evidence="7">
    <location>
        <begin position="475"/>
        <end position="484"/>
    </location>
</feature>
<dbReference type="NCBIfam" id="TIGR01766">
    <property type="entry name" value="IS200/IS605 family accessory protein TnpB-like domain"/>
    <property type="match status" value="1"/>
</dbReference>
<dbReference type="InterPro" id="IPR053470">
    <property type="entry name" value="RNA-guided_DNA_endonuclease"/>
</dbReference>
<dbReference type="Pfam" id="PF12323">
    <property type="entry name" value="HTH_OrfB_IS605"/>
    <property type="match status" value="1"/>
</dbReference>
<dbReference type="GO" id="GO:0004519">
    <property type="term" value="F:endonuclease activity"/>
    <property type="evidence" value="ECO:0007669"/>
    <property type="project" value="UniProtKB-KW"/>
</dbReference>
<dbReference type="EMBL" id="BAABBE010000025">
    <property type="protein sequence ID" value="GAA3671525.1"/>
    <property type="molecule type" value="Genomic_DNA"/>
</dbReference>
<dbReference type="InterPro" id="IPR021027">
    <property type="entry name" value="Transposase_put_HTH"/>
</dbReference>
<protein>
    <submittedName>
        <fullName evidence="11">IS607 family element RNA-guided endonuclease TnpB</fullName>
    </submittedName>
</protein>
<feature type="compositionally biased region" description="Basic and acidic residues" evidence="7">
    <location>
        <begin position="268"/>
        <end position="285"/>
    </location>
</feature>
<dbReference type="NCBIfam" id="NF040570">
    <property type="entry name" value="guided_TnpB"/>
    <property type="match status" value="1"/>
</dbReference>
<evidence type="ECO:0000259" key="10">
    <source>
        <dbReference type="Pfam" id="PF12323"/>
    </source>
</evidence>
<evidence type="ECO:0000256" key="7">
    <source>
        <dbReference type="SAM" id="MobiDB-lite"/>
    </source>
</evidence>
<keyword evidence="11" id="KW-0540">Nuclease</keyword>
<dbReference type="Proteomes" id="UP001500711">
    <property type="component" value="Unassembled WGS sequence"/>
</dbReference>
<keyword evidence="2" id="KW-0815">Transposition</keyword>
<evidence type="ECO:0000259" key="8">
    <source>
        <dbReference type="Pfam" id="PF01385"/>
    </source>
</evidence>
<evidence type="ECO:0000256" key="3">
    <source>
        <dbReference type="ARBA" id="ARBA00022723"/>
    </source>
</evidence>
<reference evidence="12" key="1">
    <citation type="journal article" date="2019" name="Int. J. Syst. Evol. Microbiol.">
        <title>The Global Catalogue of Microorganisms (GCM) 10K type strain sequencing project: providing services to taxonomists for standard genome sequencing and annotation.</title>
        <authorList>
            <consortium name="The Broad Institute Genomics Platform"/>
            <consortium name="The Broad Institute Genome Sequencing Center for Infectious Disease"/>
            <person name="Wu L."/>
            <person name="Ma J."/>
        </authorList>
    </citation>
    <scope>NUCLEOTIDE SEQUENCE [LARGE SCALE GENOMIC DNA]</scope>
    <source>
        <strain evidence="12">JCM 17494</strain>
    </source>
</reference>
<comment type="similarity">
    <text evidence="1">In the C-terminal section; belongs to the transposase 35 family.</text>
</comment>
<gene>
    <name evidence="11" type="primary">tnpB</name>
    <name evidence="11" type="ORF">GCM10022267_67890</name>
</gene>
<keyword evidence="4" id="KW-0862">Zinc</keyword>
<dbReference type="Pfam" id="PF07282">
    <property type="entry name" value="Cas12f1-like_TNB"/>
    <property type="match status" value="1"/>
</dbReference>
<evidence type="ECO:0000313" key="11">
    <source>
        <dbReference type="EMBL" id="GAA3671525.1"/>
    </source>
</evidence>
<accession>A0ABP7BXN9</accession>
<evidence type="ECO:0000313" key="12">
    <source>
        <dbReference type="Proteomes" id="UP001500711"/>
    </source>
</evidence>
<feature type="region of interest" description="Disordered" evidence="7">
    <location>
        <begin position="265"/>
        <end position="285"/>
    </location>
</feature>
<feature type="domain" description="Cas12f1-like TNB" evidence="9">
    <location>
        <begin position="343"/>
        <end position="410"/>
    </location>
</feature>
<feature type="domain" description="Probable transposase IS891/IS1136/IS1341" evidence="8">
    <location>
        <begin position="201"/>
        <end position="331"/>
    </location>
</feature>
<keyword evidence="3" id="KW-0479">Metal-binding</keyword>